<evidence type="ECO:0000256" key="1">
    <source>
        <dbReference type="SAM" id="Phobius"/>
    </source>
</evidence>
<feature type="transmembrane region" description="Helical" evidence="1">
    <location>
        <begin position="56"/>
        <end position="77"/>
    </location>
</feature>
<dbReference type="RefSeq" id="WP_195169841.1">
    <property type="nucleotide sequence ID" value="NZ_CP062983.1"/>
</dbReference>
<accession>A0A7S8E7I2</accession>
<organism evidence="3 4">
    <name type="scientific">Phototrophicus methaneseepsis</name>
    <dbReference type="NCBI Taxonomy" id="2710758"/>
    <lineage>
        <taxon>Bacteria</taxon>
        <taxon>Bacillati</taxon>
        <taxon>Chloroflexota</taxon>
        <taxon>Candidatus Thermofontia</taxon>
        <taxon>Phototrophicales</taxon>
        <taxon>Phototrophicaceae</taxon>
        <taxon>Phototrophicus</taxon>
    </lineage>
</organism>
<proteinExistence type="predicted"/>
<dbReference type="InterPro" id="IPR011528">
    <property type="entry name" value="NERD"/>
</dbReference>
<gene>
    <name evidence="3" type="ORF">G4Y79_19065</name>
</gene>
<protein>
    <submittedName>
        <fullName evidence="3">NERD domain-containing protein</fullName>
    </submittedName>
</protein>
<reference evidence="3 4" key="1">
    <citation type="submission" date="2020-02" db="EMBL/GenBank/DDBJ databases">
        <authorList>
            <person name="Zheng R.K."/>
            <person name="Sun C.M."/>
        </authorList>
    </citation>
    <scope>NUCLEOTIDE SEQUENCE [LARGE SCALE GENOMIC DNA]</scope>
    <source>
        <strain evidence="4">rifampicinis</strain>
    </source>
</reference>
<feature type="domain" description="NERD" evidence="2">
    <location>
        <begin position="92"/>
        <end position="195"/>
    </location>
</feature>
<dbReference type="AlphaFoldDB" id="A0A7S8E7I2"/>
<evidence type="ECO:0000313" key="3">
    <source>
        <dbReference type="EMBL" id="QPC81770.1"/>
    </source>
</evidence>
<feature type="transmembrane region" description="Helical" evidence="1">
    <location>
        <begin position="20"/>
        <end position="44"/>
    </location>
</feature>
<keyword evidence="4" id="KW-1185">Reference proteome</keyword>
<evidence type="ECO:0000259" key="2">
    <source>
        <dbReference type="Pfam" id="PF08378"/>
    </source>
</evidence>
<name>A0A7S8E7I2_9CHLR</name>
<keyword evidence="1" id="KW-0472">Membrane</keyword>
<dbReference type="KEGG" id="pmet:G4Y79_19065"/>
<keyword evidence="1" id="KW-1133">Transmembrane helix</keyword>
<dbReference type="Proteomes" id="UP000594468">
    <property type="component" value="Chromosome"/>
</dbReference>
<dbReference type="EMBL" id="CP062983">
    <property type="protein sequence ID" value="QPC81770.1"/>
    <property type="molecule type" value="Genomic_DNA"/>
</dbReference>
<dbReference type="Pfam" id="PF08378">
    <property type="entry name" value="NERD"/>
    <property type="match status" value="1"/>
</dbReference>
<sequence length="246" mass="27895">MRNVVPRRALARRSRTFLTYALFLALLGILALVIGIGLFVIPLVVPSNPSYSLYDLVRHVLIGVGVIFILLAIGIAIRALTWRTDNTLAESTGHALSEFLNDDYLFLRNVSKMAVGYIDAVLIGPPGVLVFRIVDREGVFYNEGVRWMQQREKGEWTPLNWSPSEEAVEDIKKLREYLKRRDLEYVQVWGVVVFTKSPPVTQITLENPQVAVAFIDELSYKLSDTYFAKVRVEKDDLAKLAKLLLN</sequence>
<evidence type="ECO:0000313" key="4">
    <source>
        <dbReference type="Proteomes" id="UP000594468"/>
    </source>
</evidence>
<keyword evidence="1" id="KW-0812">Transmembrane</keyword>